<gene>
    <name evidence="2" type="ORF">GRB80_04440</name>
</gene>
<accession>A0A7X4VXP4</accession>
<dbReference type="Pfam" id="PF23947">
    <property type="entry name" value="DUF7281"/>
    <property type="match status" value="1"/>
</dbReference>
<sequence>MLLSNRARKLLRDAQQELVTRPVVDRKRRPVINDIVDWCRDHDIELGARLSHDRLRLDAELLGVIDETLIGLGEPALGADLAGLSTTQQAALGNREDKAMREKPREQRVLASLPAMGERVGLIKRQREVVDIDWRDIDLDAFEVLVQIENLDGFYDFSPAIPALEGWSSLLVLYRGDRHYGGGFSRLAEAWQVSGKPHLYLGDFDAKGVGIALSSGATHLLLPPLVVLAERANPQHLPPEQQGDQQRLRAHVAGLPDGHPLADSLAILLDDQRGLRQQWFGDAEQWRRVALHDGLPSSP</sequence>
<reference evidence="2 3" key="1">
    <citation type="submission" date="2019-12" db="EMBL/GenBank/DDBJ databases">
        <title>Draft genome sequencing of Halomonas icarensis D1-1.</title>
        <authorList>
            <person name="Pandiyan K."/>
            <person name="Kushwaha P."/>
            <person name="Gowdham M."/>
            <person name="Chakdar H."/>
            <person name="Singh A."/>
            <person name="Kumar M."/>
            <person name="Saxena A.K."/>
        </authorList>
    </citation>
    <scope>NUCLEOTIDE SEQUENCE [LARGE SCALE GENOMIC DNA]</scope>
    <source>
        <strain evidence="2 3">D1-1</strain>
    </source>
</reference>
<dbReference type="EMBL" id="WUTS01000001">
    <property type="protein sequence ID" value="NAW12087.1"/>
    <property type="molecule type" value="Genomic_DNA"/>
</dbReference>
<protein>
    <recommendedName>
        <fullName evidence="1">DUF7281 domain-containing protein</fullName>
    </recommendedName>
</protein>
<dbReference type="AlphaFoldDB" id="A0A7X4VXP4"/>
<organism evidence="2 3">
    <name type="scientific">Halomonas icarae</name>
    <dbReference type="NCBI Taxonomy" id="2691040"/>
    <lineage>
        <taxon>Bacteria</taxon>
        <taxon>Pseudomonadati</taxon>
        <taxon>Pseudomonadota</taxon>
        <taxon>Gammaproteobacteria</taxon>
        <taxon>Oceanospirillales</taxon>
        <taxon>Halomonadaceae</taxon>
        <taxon>Halomonas</taxon>
    </lineage>
</organism>
<proteinExistence type="predicted"/>
<dbReference type="Proteomes" id="UP000448235">
    <property type="component" value="Unassembled WGS sequence"/>
</dbReference>
<keyword evidence="3" id="KW-1185">Reference proteome</keyword>
<evidence type="ECO:0000259" key="1">
    <source>
        <dbReference type="Pfam" id="PF23947"/>
    </source>
</evidence>
<dbReference type="InterPro" id="IPR055705">
    <property type="entry name" value="DUF7281"/>
</dbReference>
<feature type="domain" description="DUF7281" evidence="1">
    <location>
        <begin position="126"/>
        <end position="227"/>
    </location>
</feature>
<evidence type="ECO:0000313" key="2">
    <source>
        <dbReference type="EMBL" id="NAW12087.1"/>
    </source>
</evidence>
<comment type="caution">
    <text evidence="2">The sequence shown here is derived from an EMBL/GenBank/DDBJ whole genome shotgun (WGS) entry which is preliminary data.</text>
</comment>
<name>A0A7X4VXP4_9GAMM</name>
<evidence type="ECO:0000313" key="3">
    <source>
        <dbReference type="Proteomes" id="UP000448235"/>
    </source>
</evidence>
<dbReference type="RefSeq" id="WP_161422671.1">
    <property type="nucleotide sequence ID" value="NZ_JARWMY010000007.1"/>
</dbReference>